<dbReference type="AlphaFoldDB" id="A0A8K0TBB5"/>
<dbReference type="Gene3D" id="3.90.1300.10">
    <property type="entry name" value="Amidase signature (AS) domain"/>
    <property type="match status" value="1"/>
</dbReference>
<dbReference type="InterPro" id="IPR023631">
    <property type="entry name" value="Amidase_dom"/>
</dbReference>
<dbReference type="SUPFAM" id="SSF75304">
    <property type="entry name" value="Amidase signature (AS) enzymes"/>
    <property type="match status" value="1"/>
</dbReference>
<gene>
    <name evidence="2" type="ORF">B0T11DRAFT_356204</name>
</gene>
<dbReference type="OrthoDB" id="566138at2759"/>
<dbReference type="InterPro" id="IPR036928">
    <property type="entry name" value="AS_sf"/>
</dbReference>
<reference evidence="2" key="1">
    <citation type="journal article" date="2021" name="Nat. Commun.">
        <title>Genetic determinants of endophytism in the Arabidopsis root mycobiome.</title>
        <authorList>
            <person name="Mesny F."/>
            <person name="Miyauchi S."/>
            <person name="Thiergart T."/>
            <person name="Pickel B."/>
            <person name="Atanasova L."/>
            <person name="Karlsson M."/>
            <person name="Huettel B."/>
            <person name="Barry K.W."/>
            <person name="Haridas S."/>
            <person name="Chen C."/>
            <person name="Bauer D."/>
            <person name="Andreopoulos W."/>
            <person name="Pangilinan J."/>
            <person name="LaButti K."/>
            <person name="Riley R."/>
            <person name="Lipzen A."/>
            <person name="Clum A."/>
            <person name="Drula E."/>
            <person name="Henrissat B."/>
            <person name="Kohler A."/>
            <person name="Grigoriev I.V."/>
            <person name="Martin F.M."/>
            <person name="Hacquard S."/>
        </authorList>
    </citation>
    <scope>NUCLEOTIDE SEQUENCE</scope>
    <source>
        <strain evidence="2">MPI-CAGE-AT-0016</strain>
    </source>
</reference>
<dbReference type="Pfam" id="PF01425">
    <property type="entry name" value="Amidase"/>
    <property type="match status" value="1"/>
</dbReference>
<dbReference type="Proteomes" id="UP000813385">
    <property type="component" value="Unassembled WGS sequence"/>
</dbReference>
<evidence type="ECO:0000313" key="2">
    <source>
        <dbReference type="EMBL" id="KAH7353199.1"/>
    </source>
</evidence>
<accession>A0A8K0TBB5</accession>
<evidence type="ECO:0000259" key="1">
    <source>
        <dbReference type="Pfam" id="PF01425"/>
    </source>
</evidence>
<evidence type="ECO:0000313" key="3">
    <source>
        <dbReference type="Proteomes" id="UP000813385"/>
    </source>
</evidence>
<comment type="caution">
    <text evidence="2">The sequence shown here is derived from an EMBL/GenBank/DDBJ whole genome shotgun (WGS) entry which is preliminary data.</text>
</comment>
<organism evidence="2 3">
    <name type="scientific">Plectosphaerella cucumerina</name>
    <dbReference type="NCBI Taxonomy" id="40658"/>
    <lineage>
        <taxon>Eukaryota</taxon>
        <taxon>Fungi</taxon>
        <taxon>Dikarya</taxon>
        <taxon>Ascomycota</taxon>
        <taxon>Pezizomycotina</taxon>
        <taxon>Sordariomycetes</taxon>
        <taxon>Hypocreomycetidae</taxon>
        <taxon>Glomerellales</taxon>
        <taxon>Plectosphaerellaceae</taxon>
        <taxon>Plectosphaerella</taxon>
    </lineage>
</organism>
<sequence>MSLDITSASITDIQNALSCTSLTSVELVTRYLRRIAQLDSRGPMLNSITLINPNVFEEARASDRFRGSGQKPRSLEGIPFTVKDSFSVAGLTVSAASPAFPDLMASDDAAVVASLRHAGAVFIGKTNMPPMADGGSQRGLYGTSTSPYNPKYLCTSFASGSSYGSAVATTASFAPLGLGSETVSSGRAPASHNAVVGYTPSRGCISCRGLWPLYPTCDDVATHTKSMEDLLHALNALVQPDKKSPLGDFWREQPFVPLPSHSELRPENFLDLRDKHALAGKRIAAPKCYIGQQTSDGYSVACTDATLFLWRQAKADLEALGATVVETDFPVVENYLKRSVATQAANVPGLPAGWLETERCQMIATAWDDFLRINSDPKYPGLANIDHRRINPGFAPMDDPAEFTEAQNQVRYADMIKSVRHRPQTLSDLPGCSDALWALEAARKRDLEDWMDENQIDLIAFPTNGDVGKADAENLRESMLDALRDGVKYSNGNRAIRHLGIPAITVPMGETADKKMPVGITFAGKAYSDTDLLRCAWAYENATNRRTSPPLAPKLDSDTISLSPRPSIGAATELMSAIALTVDTQKVHYRSTETHHTVDVELSGSAHCGSSSEVEVSLFSNHGDITVLTTENGKWRWRSTLQRALVVERYPVPGKIPRDQFMIVVFAKAHGCLSDGILLQIG</sequence>
<keyword evidence="3" id="KW-1185">Reference proteome</keyword>
<proteinExistence type="predicted"/>
<dbReference type="PANTHER" id="PTHR42678:SF11">
    <property type="entry name" value="AMIDASE FAMILY PROTEIN"/>
    <property type="match status" value="1"/>
</dbReference>
<dbReference type="PANTHER" id="PTHR42678">
    <property type="entry name" value="AMIDASE"/>
    <property type="match status" value="1"/>
</dbReference>
<name>A0A8K0TBB5_9PEZI</name>
<dbReference type="EMBL" id="JAGPXD010000005">
    <property type="protein sequence ID" value="KAH7353199.1"/>
    <property type="molecule type" value="Genomic_DNA"/>
</dbReference>
<protein>
    <submittedName>
        <fullName evidence="2">Amidase</fullName>
    </submittedName>
</protein>
<feature type="domain" description="Amidase" evidence="1">
    <location>
        <begin position="26"/>
        <end position="533"/>
    </location>
</feature>
<dbReference type="NCBIfam" id="NF005127">
    <property type="entry name" value="PRK06565.1"/>
    <property type="match status" value="1"/>
</dbReference>